<name>A0A5C3QK80_9AGAR</name>
<evidence type="ECO:0000313" key="4">
    <source>
        <dbReference type="Proteomes" id="UP000305067"/>
    </source>
</evidence>
<accession>A0A5C3QK80</accession>
<sequence>MSDHTSSSDSSDLSSLPSSDHASAGPHTVGNTPFRQKTFSVPLVHSQHSSHHLPQEDQFSWTADGDRELMDAALAKEMKGHHVKQFPDLDRLLFPDALFSNKNHPMIRVIKHFRKTNVLSVNAATDKVTWTDAPDFHAHSTEGVQERELCKFLNRVTTYAAAYLERANSQRPPQPKHNERRWTDGLNPPLAHEGWKYAISGLSANSREDRMDSNVEQLFDIAFNIFSFQDNRRYITTLGFAGDQFQVYYFDRS</sequence>
<evidence type="ECO:0000259" key="2">
    <source>
        <dbReference type="Pfam" id="PF17667"/>
    </source>
</evidence>
<dbReference type="EMBL" id="ML178827">
    <property type="protein sequence ID" value="TFL00871.1"/>
    <property type="molecule type" value="Genomic_DNA"/>
</dbReference>
<dbReference type="Proteomes" id="UP000305067">
    <property type="component" value="Unassembled WGS sequence"/>
</dbReference>
<feature type="non-terminal residue" evidence="3">
    <location>
        <position position="253"/>
    </location>
</feature>
<feature type="region of interest" description="Disordered" evidence="1">
    <location>
        <begin position="1"/>
        <end position="34"/>
    </location>
</feature>
<organism evidence="3 4">
    <name type="scientific">Pterulicium gracile</name>
    <dbReference type="NCBI Taxonomy" id="1884261"/>
    <lineage>
        <taxon>Eukaryota</taxon>
        <taxon>Fungi</taxon>
        <taxon>Dikarya</taxon>
        <taxon>Basidiomycota</taxon>
        <taxon>Agaricomycotina</taxon>
        <taxon>Agaricomycetes</taxon>
        <taxon>Agaricomycetidae</taxon>
        <taxon>Agaricales</taxon>
        <taxon>Pleurotineae</taxon>
        <taxon>Pterulaceae</taxon>
        <taxon>Pterulicium</taxon>
    </lineage>
</organism>
<dbReference type="STRING" id="1884261.A0A5C3QK80"/>
<keyword evidence="4" id="KW-1185">Reference proteome</keyword>
<protein>
    <recommendedName>
        <fullName evidence="2">Fungal-type protein kinase domain-containing protein</fullName>
    </recommendedName>
</protein>
<dbReference type="AlphaFoldDB" id="A0A5C3QK80"/>
<evidence type="ECO:0000313" key="3">
    <source>
        <dbReference type="EMBL" id="TFL00871.1"/>
    </source>
</evidence>
<dbReference type="Pfam" id="PF17667">
    <property type="entry name" value="Pkinase_fungal"/>
    <property type="match status" value="1"/>
</dbReference>
<dbReference type="InterPro" id="IPR040976">
    <property type="entry name" value="Pkinase_fungal"/>
</dbReference>
<dbReference type="OrthoDB" id="2749836at2759"/>
<feature type="domain" description="Fungal-type protein kinase" evidence="2">
    <location>
        <begin position="201"/>
        <end position="253"/>
    </location>
</feature>
<gene>
    <name evidence="3" type="ORF">BDV98DRAFT_593718</name>
</gene>
<feature type="compositionally biased region" description="Low complexity" evidence="1">
    <location>
        <begin position="1"/>
        <end position="24"/>
    </location>
</feature>
<reference evidence="3 4" key="1">
    <citation type="journal article" date="2019" name="Nat. Ecol. Evol.">
        <title>Megaphylogeny resolves global patterns of mushroom evolution.</title>
        <authorList>
            <person name="Varga T."/>
            <person name="Krizsan K."/>
            <person name="Foldi C."/>
            <person name="Dima B."/>
            <person name="Sanchez-Garcia M."/>
            <person name="Sanchez-Ramirez S."/>
            <person name="Szollosi G.J."/>
            <person name="Szarkandi J.G."/>
            <person name="Papp V."/>
            <person name="Albert L."/>
            <person name="Andreopoulos W."/>
            <person name="Angelini C."/>
            <person name="Antonin V."/>
            <person name="Barry K.W."/>
            <person name="Bougher N.L."/>
            <person name="Buchanan P."/>
            <person name="Buyck B."/>
            <person name="Bense V."/>
            <person name="Catcheside P."/>
            <person name="Chovatia M."/>
            <person name="Cooper J."/>
            <person name="Damon W."/>
            <person name="Desjardin D."/>
            <person name="Finy P."/>
            <person name="Geml J."/>
            <person name="Haridas S."/>
            <person name="Hughes K."/>
            <person name="Justo A."/>
            <person name="Karasinski D."/>
            <person name="Kautmanova I."/>
            <person name="Kiss B."/>
            <person name="Kocsube S."/>
            <person name="Kotiranta H."/>
            <person name="LaButti K.M."/>
            <person name="Lechner B.E."/>
            <person name="Liimatainen K."/>
            <person name="Lipzen A."/>
            <person name="Lukacs Z."/>
            <person name="Mihaltcheva S."/>
            <person name="Morgado L.N."/>
            <person name="Niskanen T."/>
            <person name="Noordeloos M.E."/>
            <person name="Ohm R.A."/>
            <person name="Ortiz-Santana B."/>
            <person name="Ovrebo C."/>
            <person name="Racz N."/>
            <person name="Riley R."/>
            <person name="Savchenko A."/>
            <person name="Shiryaev A."/>
            <person name="Soop K."/>
            <person name="Spirin V."/>
            <person name="Szebenyi C."/>
            <person name="Tomsovsky M."/>
            <person name="Tulloss R.E."/>
            <person name="Uehling J."/>
            <person name="Grigoriev I.V."/>
            <person name="Vagvolgyi C."/>
            <person name="Papp T."/>
            <person name="Martin F.M."/>
            <person name="Miettinen O."/>
            <person name="Hibbett D.S."/>
            <person name="Nagy L.G."/>
        </authorList>
    </citation>
    <scope>NUCLEOTIDE SEQUENCE [LARGE SCALE GENOMIC DNA]</scope>
    <source>
        <strain evidence="3 4">CBS 309.79</strain>
    </source>
</reference>
<evidence type="ECO:0000256" key="1">
    <source>
        <dbReference type="SAM" id="MobiDB-lite"/>
    </source>
</evidence>
<proteinExistence type="predicted"/>